<gene>
    <name evidence="1" type="ORF">Q9L42_008725</name>
</gene>
<dbReference type="Proteomes" id="UP001225378">
    <property type="component" value="Chromosome"/>
</dbReference>
<evidence type="ECO:0008006" key="3">
    <source>
        <dbReference type="Google" id="ProtNLM"/>
    </source>
</evidence>
<dbReference type="RefSeq" id="WP_305908827.1">
    <property type="nucleotide sequence ID" value="NZ_CP157743.1"/>
</dbReference>
<organism evidence="1 2">
    <name type="scientific">Methylomarinum roseum</name>
    <dbReference type="NCBI Taxonomy" id="3067653"/>
    <lineage>
        <taxon>Bacteria</taxon>
        <taxon>Pseudomonadati</taxon>
        <taxon>Pseudomonadota</taxon>
        <taxon>Gammaproteobacteria</taxon>
        <taxon>Methylococcales</taxon>
        <taxon>Methylococcaceae</taxon>
        <taxon>Methylomarinum</taxon>
    </lineage>
</organism>
<protein>
    <recommendedName>
        <fullName evidence="3">DUF697 domain-containing protein</fullName>
    </recommendedName>
</protein>
<evidence type="ECO:0000313" key="2">
    <source>
        <dbReference type="Proteomes" id="UP001225378"/>
    </source>
</evidence>
<sequence length="155" mass="16880">MSSTGPSERTLPLSKAHRLPKRKLSAQGLRAQRVVNKYTALAGGSGLIPVPLFGQLAVAGLLTKLLHDLCRIYGVSFSDHQIKITVAAILGGAHAEWINHYLMKYIRGYTPVSNAAGSLLLRPAISALLVYYIGKMFLGHFESGAWVRVKEQGLR</sequence>
<accession>A0AAU7NYZ0</accession>
<dbReference type="EMBL" id="CP157743">
    <property type="protein sequence ID" value="XBS22194.1"/>
    <property type="molecule type" value="Genomic_DNA"/>
</dbReference>
<dbReference type="KEGG" id="mech:Q9L42_008725"/>
<evidence type="ECO:0000313" key="1">
    <source>
        <dbReference type="EMBL" id="XBS22194.1"/>
    </source>
</evidence>
<proteinExistence type="predicted"/>
<name>A0AAU7NYZ0_9GAMM</name>
<reference evidence="1 2" key="1">
    <citation type="journal article" date="2024" name="Microbiology">
        <title>Methylomarinum rosea sp. nov., a novel halophilic methanotrophic bacterium from the hypersaline Lake Elton.</title>
        <authorList>
            <person name="Suleimanov R.Z."/>
            <person name="Oshkin I.Y."/>
            <person name="Danilova O.V."/>
            <person name="Suzina N.E."/>
            <person name="Dedysh S.N."/>
        </authorList>
    </citation>
    <scope>NUCLEOTIDE SEQUENCE [LARGE SCALE GENOMIC DNA]</scope>
    <source>
        <strain evidence="1 2">Ch1-1</strain>
    </source>
</reference>
<keyword evidence="2" id="KW-1185">Reference proteome</keyword>
<dbReference type="AlphaFoldDB" id="A0AAU7NYZ0"/>